<dbReference type="KEGG" id="vg:29126758"/>
<evidence type="ECO:0000313" key="2">
    <source>
        <dbReference type="Proteomes" id="UP000202432"/>
    </source>
</evidence>
<proteinExistence type="predicted"/>
<dbReference type="RefSeq" id="YP_009304693.1">
    <property type="nucleotide sequence ID" value="NC_031279.1"/>
</dbReference>
<sequence>MNIVINLFGYELKVEGRRKPPGPSVYVFNDVISVEDVIDVLREK</sequence>
<gene>
    <name evidence="1" type="primary">37</name>
    <name evidence="1" type="ORF">SEA_BACTOBUSTER_37</name>
</gene>
<dbReference type="EMBL" id="KU568494">
    <property type="protein sequence ID" value="AMO44005.1"/>
    <property type="molecule type" value="Genomic_DNA"/>
</dbReference>
<evidence type="ECO:0000313" key="1">
    <source>
        <dbReference type="EMBL" id="AMO44005.1"/>
    </source>
</evidence>
<keyword evidence="2" id="KW-1185">Reference proteome</keyword>
<organism evidence="1 2">
    <name type="scientific">Mycobacterium phage Bactobuster</name>
    <dbReference type="NCBI Taxonomy" id="1784956"/>
    <lineage>
        <taxon>Viruses</taxon>
        <taxon>Duplodnaviria</taxon>
        <taxon>Heunggongvirae</taxon>
        <taxon>Uroviricota</taxon>
        <taxon>Caudoviricetes</taxon>
        <taxon>Pukovnikvirus</taxon>
        <taxon>Pukovnikvirus bactobuster</taxon>
    </lineage>
</organism>
<accession>A0A127KPZ9</accession>
<dbReference type="OrthoDB" id="28022at10239"/>
<dbReference type="Proteomes" id="UP000202432">
    <property type="component" value="Segment"/>
</dbReference>
<reference evidence="1 2" key="1">
    <citation type="submission" date="2016-01" db="EMBL/GenBank/DDBJ databases">
        <authorList>
            <person name="Azorlibu D.M."/>
            <person name="Coomans R.J."/>
            <person name="Hopkins-Harrington C.T."/>
            <person name="Hosea K."/>
            <person name="Jones K.D."/>
            <person name="Kitt M."/>
            <person name="Mann S.N."/>
            <person name="Newman R.H."/>
            <person name="Owens D.L."/>
            <person name="Parson C.D."/>
            <person name="Robinson T.D."/>
            <person name="Salters I.D."/>
            <person name="Stadler E.K."/>
            <person name="Tran L.N."/>
            <person name="Williams K.L."/>
            <person name="Bradley K.W."/>
            <person name="Asai D.J."/>
            <person name="Bowman C.A."/>
            <person name="Russell D.A."/>
            <person name="Pope W.H."/>
            <person name="Jacobs-Sera D."/>
            <person name="Hendrix R.W."/>
            <person name="Hatfull G.F."/>
        </authorList>
    </citation>
    <scope>NUCLEOTIDE SEQUENCE [LARGE SCALE GENOMIC DNA]</scope>
</reference>
<protein>
    <submittedName>
        <fullName evidence="1">Uncharacterized protein</fullName>
    </submittedName>
</protein>
<name>A0A127KPZ9_9CAUD</name>
<dbReference type="GeneID" id="29126758"/>